<dbReference type="PROSITE" id="PS00090">
    <property type="entry name" value="NITROGENASE_1_2"/>
    <property type="match status" value="1"/>
</dbReference>
<accession>A0A9X2XYG9</accession>
<dbReference type="InterPro" id="IPR049939">
    <property type="entry name" value="NifE-like"/>
</dbReference>
<dbReference type="Proteomes" id="UP001155483">
    <property type="component" value="Unassembled WGS sequence"/>
</dbReference>
<dbReference type="GO" id="GO:0016163">
    <property type="term" value="F:nitrogenase activity"/>
    <property type="evidence" value="ECO:0007669"/>
    <property type="project" value="InterPro"/>
</dbReference>
<dbReference type="PROSITE" id="PS00699">
    <property type="entry name" value="NITROGENASE_1_1"/>
    <property type="match status" value="1"/>
</dbReference>
<evidence type="ECO:0000256" key="2">
    <source>
        <dbReference type="ARBA" id="ARBA00005155"/>
    </source>
</evidence>
<evidence type="ECO:0000256" key="4">
    <source>
        <dbReference type="ARBA" id="ARBA00013280"/>
    </source>
</evidence>
<gene>
    <name evidence="8" type="primary">nifE</name>
    <name evidence="8" type="ORF">OCK74_18550</name>
</gene>
<dbReference type="PANTHER" id="PTHR42956">
    <property type="entry name" value="NITROGENASE IRON-MOLYBDENUM COFACTOR BIOSYNTHESIS PROTEIN NIFE"/>
    <property type="match status" value="1"/>
</dbReference>
<dbReference type="PANTHER" id="PTHR42956:SF1">
    <property type="entry name" value="NITROGENASE IRON-MOLYBDENUM COFACTOR BIOSYNTHESIS PROTEIN NIFE"/>
    <property type="match status" value="1"/>
</dbReference>
<dbReference type="NCBIfam" id="TIGR01283">
    <property type="entry name" value="nifE"/>
    <property type="match status" value="1"/>
</dbReference>
<evidence type="ECO:0000256" key="1">
    <source>
        <dbReference type="ARBA" id="ARBA00003171"/>
    </source>
</evidence>
<comment type="similarity">
    <text evidence="3 6">Belongs to the NifD/NifK/NifE/NifN family.</text>
</comment>
<evidence type="ECO:0000256" key="6">
    <source>
        <dbReference type="RuleBase" id="RU004021"/>
    </source>
</evidence>
<protein>
    <recommendedName>
        <fullName evidence="4">Nitrogenase iron-molybdenum cofactor biosynthesis protein NifE</fullName>
    </recommendedName>
</protein>
<comment type="caution">
    <text evidence="8">The sequence shown here is derived from an EMBL/GenBank/DDBJ whole genome shotgun (WGS) entry which is preliminary data.</text>
</comment>
<dbReference type="InterPro" id="IPR000318">
    <property type="entry name" value="Nase_comp1_CS"/>
</dbReference>
<evidence type="ECO:0000256" key="5">
    <source>
        <dbReference type="ARBA" id="ARBA00023231"/>
    </source>
</evidence>
<dbReference type="Gene3D" id="3.40.50.12380">
    <property type="entry name" value="Nitrogenase MoFe cofactor biosynthesis protein NifE, C-terminal"/>
    <property type="match status" value="1"/>
</dbReference>
<organism evidence="8 9">
    <name type="scientific">Paraflavisolibacter caeni</name>
    <dbReference type="NCBI Taxonomy" id="2982496"/>
    <lineage>
        <taxon>Bacteria</taxon>
        <taxon>Pseudomonadati</taxon>
        <taxon>Bacteroidota</taxon>
        <taxon>Chitinophagia</taxon>
        <taxon>Chitinophagales</taxon>
        <taxon>Chitinophagaceae</taxon>
        <taxon>Paraflavisolibacter</taxon>
    </lineage>
</organism>
<evidence type="ECO:0000256" key="3">
    <source>
        <dbReference type="ARBA" id="ARBA00011002"/>
    </source>
</evidence>
<evidence type="ECO:0000313" key="8">
    <source>
        <dbReference type="EMBL" id="MCU7551127.1"/>
    </source>
</evidence>
<dbReference type="InterPro" id="IPR000510">
    <property type="entry name" value="Nase/OxRdtase_comp1"/>
</dbReference>
<dbReference type="SUPFAM" id="SSF53807">
    <property type="entry name" value="Helical backbone' metal receptor"/>
    <property type="match status" value="1"/>
</dbReference>
<keyword evidence="9" id="KW-1185">Reference proteome</keyword>
<name>A0A9X2XYG9_9BACT</name>
<feature type="domain" description="Nitrogenase/oxidoreductase component 1" evidence="7">
    <location>
        <begin position="38"/>
        <end position="432"/>
    </location>
</feature>
<dbReference type="AlphaFoldDB" id="A0A9X2XYG9"/>
<dbReference type="EMBL" id="JAOTIF010000018">
    <property type="protein sequence ID" value="MCU7551127.1"/>
    <property type="molecule type" value="Genomic_DNA"/>
</dbReference>
<dbReference type="Gene3D" id="3.40.50.1980">
    <property type="entry name" value="Nitrogenase molybdenum iron protein domain"/>
    <property type="match status" value="1"/>
</dbReference>
<comment type="pathway">
    <text evidence="2">Cofactor biosynthesis; Fe-Mo cofactor biosynthesis.</text>
</comment>
<dbReference type="RefSeq" id="WP_279298566.1">
    <property type="nucleotide sequence ID" value="NZ_JAOTIF010000018.1"/>
</dbReference>
<reference evidence="8" key="2">
    <citation type="submission" date="2023-04" db="EMBL/GenBank/DDBJ databases">
        <title>Paracnuella aquatica gen. nov., sp. nov., a member of the family Chitinophagaceae isolated from a hot spring.</title>
        <authorList>
            <person name="Wang C."/>
        </authorList>
    </citation>
    <scope>NUCLEOTIDE SEQUENCE</scope>
    <source>
        <strain evidence="8">LB-8</strain>
    </source>
</reference>
<dbReference type="GO" id="GO:0065003">
    <property type="term" value="P:protein-containing complex assembly"/>
    <property type="evidence" value="ECO:0007669"/>
    <property type="project" value="InterPro"/>
</dbReference>
<comment type="function">
    <text evidence="1">This protein may play a role in the biosynthesis of the prosthetic group of nitrogenase (FeMo cofactor).</text>
</comment>
<evidence type="ECO:0000259" key="7">
    <source>
        <dbReference type="Pfam" id="PF00148"/>
    </source>
</evidence>
<sequence length="441" mass="48573">MSSFLIERKRQIFRSGADQHEMLCSRPSVAGSVSQRACVFCGSRVVLYPIADALHLIHGPIGCAAYTWDIRGALSSGPEIHRLSFSTDLREKDIVFGGESKLYLSLVELIVRYQPKAAFVYSTCIVGVIGDDLEAVCKRVSKEKGLSVIPVQAPGFQGTKKDGYKVACEALATLVGTGDREVPEISINILGDFNIAGELWLLLDYYKRMGIYVNATITGDGRVDDVRSAHKASLNVVQCSGSMMYLAKIMKEEYGVPFMKVSYFGLEDMSDALYEVAKFFKSAALMSKAKEIVREEFGRLMPVLKEYREKLEGKKAAVYVGGSFKAISLIKALRLIGVQTVVVGSQTGTTEDYELIQNLCDEGTIIVDDSNPIELSAFVKETGADIFIGGVKERPIAYKLGLGFCDHNHERKEALAGYEGMINFAKEIYATAMSPVWQFTR</sequence>
<reference evidence="8" key="1">
    <citation type="submission" date="2022-09" db="EMBL/GenBank/DDBJ databases">
        <authorList>
            <person name="Yuan C."/>
            <person name="Ke Z."/>
        </authorList>
    </citation>
    <scope>NUCLEOTIDE SEQUENCE</scope>
    <source>
        <strain evidence="8">LB-8</strain>
    </source>
</reference>
<proteinExistence type="inferred from homology"/>
<dbReference type="InterPro" id="IPR005973">
    <property type="entry name" value="NifE"/>
</dbReference>
<dbReference type="Pfam" id="PF00148">
    <property type="entry name" value="Oxidored_nitro"/>
    <property type="match status" value="1"/>
</dbReference>
<keyword evidence="5 6" id="KW-0535">Nitrogen fixation</keyword>
<evidence type="ECO:0000313" key="9">
    <source>
        <dbReference type="Proteomes" id="UP001155483"/>
    </source>
</evidence>